<evidence type="ECO:0000259" key="1">
    <source>
        <dbReference type="Pfam" id="PF00723"/>
    </source>
</evidence>
<gene>
    <name evidence="3" type="ORF">DPRO_1102</name>
</gene>
<evidence type="ECO:0000313" key="4">
    <source>
        <dbReference type="Proteomes" id="UP000219215"/>
    </source>
</evidence>
<organism evidence="3 4">
    <name type="scientific">Pseudodesulfovibrio profundus</name>
    <dbReference type="NCBI Taxonomy" id="57320"/>
    <lineage>
        <taxon>Bacteria</taxon>
        <taxon>Pseudomonadati</taxon>
        <taxon>Thermodesulfobacteriota</taxon>
        <taxon>Desulfovibrionia</taxon>
        <taxon>Desulfovibrionales</taxon>
        <taxon>Desulfovibrionaceae</taxon>
    </lineage>
</organism>
<name>A0A2C8F5W1_9BACT</name>
<dbReference type="Pfam" id="PF00723">
    <property type="entry name" value="Glyco_hydro_15"/>
    <property type="match status" value="1"/>
</dbReference>
<dbReference type="EMBL" id="LT907975">
    <property type="protein sequence ID" value="SOB57987.1"/>
    <property type="molecule type" value="Genomic_DNA"/>
</dbReference>
<dbReference type="PANTHER" id="PTHR31616:SF0">
    <property type="entry name" value="GLUCAN 1,4-ALPHA-GLUCOSIDASE"/>
    <property type="match status" value="1"/>
</dbReference>
<proteinExistence type="predicted"/>
<dbReference type="GO" id="GO:0005975">
    <property type="term" value="P:carbohydrate metabolic process"/>
    <property type="evidence" value="ECO:0007669"/>
    <property type="project" value="InterPro"/>
</dbReference>
<dbReference type="Proteomes" id="UP000219215">
    <property type="component" value="Chromosome DPRO"/>
</dbReference>
<accession>A0A2C8F5W1</accession>
<dbReference type="RefSeq" id="WP_097011142.1">
    <property type="nucleotide sequence ID" value="NZ_LT907975.1"/>
</dbReference>
<dbReference type="InterPro" id="IPR012341">
    <property type="entry name" value="6hp_glycosidase-like_sf"/>
</dbReference>
<dbReference type="InterPro" id="IPR011613">
    <property type="entry name" value="GH15-like"/>
</dbReference>
<dbReference type="InterPro" id="IPR008928">
    <property type="entry name" value="6-hairpin_glycosidase_sf"/>
</dbReference>
<dbReference type="SUPFAM" id="SSF48208">
    <property type="entry name" value="Six-hairpin glycosidases"/>
    <property type="match status" value="1"/>
</dbReference>
<dbReference type="PANTHER" id="PTHR31616">
    <property type="entry name" value="TREHALASE"/>
    <property type="match status" value="1"/>
</dbReference>
<evidence type="ECO:0000313" key="3">
    <source>
        <dbReference type="EMBL" id="SOB57987.1"/>
    </source>
</evidence>
<reference evidence="4" key="1">
    <citation type="submission" date="2017-09" db="EMBL/GenBank/DDBJ databases">
        <authorList>
            <person name="Regsiter A."/>
            <person name="William W."/>
        </authorList>
    </citation>
    <scope>NUCLEOTIDE SEQUENCE [LARGE SCALE GENOMIC DNA]</scope>
    <source>
        <strain evidence="4">500-1</strain>
    </source>
</reference>
<feature type="domain" description="Trehalase-like N-terminal" evidence="2">
    <location>
        <begin position="6"/>
        <end position="163"/>
    </location>
</feature>
<evidence type="ECO:0000259" key="2">
    <source>
        <dbReference type="Pfam" id="PF19291"/>
    </source>
</evidence>
<dbReference type="KEGG" id="pprf:DPRO_1102"/>
<protein>
    <submittedName>
        <fullName evidence="3">Uncharacterized protein</fullName>
    </submittedName>
</protein>
<sequence length="539" mass="60867">MYKDIGEYGIIGNLRTVALVAVDGSIDWFCYPHLDSPSVFAAILDADKGGSFAVGPDVPIDKLQCSQRYEEKTNILVSRMETGAGVLRVTDFMPVTKDQSNDSDSEEAEGTRIFRRVTVEKGQVSVRVRFAPAYDYAREKTSFSKLDGGAVAVGGDMELALTATRPLEIHDDAVVGTWSMSEGEEAWLRLGASAPDGRCSREDKACVTADSGLQALEYTTEYWREWMERSETECNYRFDEYTEMIERSALVLKLLQYRPTGVLAAAPTTSLPEEIGGTRNWDYRFTWIRDASFTLQAFYELGHIAEAEKFLDWLRSVLDRSRKSELQIMYGLREDSQLEEQELTHLDGHKDSRPVRIGNAAAGQVQMDIYGELMGVVSRLISHAGSISEEHWEVLRDICEYVHAHWQDPDAGIWEVRCEPQHFIFSKVMCWVALQRGVDMAEQHGFDCDVERWEEAMSAIRQEVLEQGFDAQRSTFVQHYDTTELDASCLLIPIMGFLPFDDPRVIGTVEAIQQELQDGGLIRRYTSEDGCASPHPLDH</sequence>
<dbReference type="Pfam" id="PF19291">
    <property type="entry name" value="TREH_N"/>
    <property type="match status" value="1"/>
</dbReference>
<dbReference type="OrthoDB" id="3902805at2"/>
<dbReference type="InterPro" id="IPR045582">
    <property type="entry name" value="Trehalase-like_N"/>
</dbReference>
<dbReference type="GO" id="GO:0004553">
    <property type="term" value="F:hydrolase activity, hydrolyzing O-glycosyl compounds"/>
    <property type="evidence" value="ECO:0007669"/>
    <property type="project" value="TreeGrafter"/>
</dbReference>
<feature type="domain" description="GH15-like" evidence="1">
    <location>
        <begin position="242"/>
        <end position="527"/>
    </location>
</feature>
<dbReference type="AlphaFoldDB" id="A0A2C8F5W1"/>
<dbReference type="Gene3D" id="1.50.10.10">
    <property type="match status" value="1"/>
</dbReference>
<keyword evidence="4" id="KW-1185">Reference proteome</keyword>